<dbReference type="GO" id="GO:0008199">
    <property type="term" value="F:ferric iron binding"/>
    <property type="evidence" value="ECO:0007669"/>
    <property type="project" value="InterPro"/>
</dbReference>
<comment type="function">
    <text evidence="3">Stores iron in a soluble, non-toxic, readily available form. Important for iron homeostasis. Iron is taken up in the ferrous form and deposited as ferric hydroxides after oxidation. Also plays a role in delivery of iron to cells. Mediates iron uptake in capsule cells of the developing kidney. Delivery to lysosomes by the cargo receptor NCOA4 for autophagic degradation and release or iron.</text>
</comment>
<evidence type="ECO:0000256" key="4">
    <source>
        <dbReference type="ARBA" id="ARBA00047045"/>
    </source>
</evidence>
<dbReference type="GO" id="GO:0006826">
    <property type="term" value="P:iron ion transport"/>
    <property type="evidence" value="ECO:0007669"/>
    <property type="project" value="InterPro"/>
</dbReference>
<dbReference type="InterPro" id="IPR009078">
    <property type="entry name" value="Ferritin-like_SF"/>
</dbReference>
<sequence length="155" mass="17635">MRYRFERNGSVVANSSSLRPTGPLRQNLARIRMRGSPQIRQNYPTKVEAAINHLVNVRLWASYINLSLGFSFHHHDVALEGVGPKPFWICLTWVLPALGSARANPQHCDFLESHFLDEVKLIRKMADHLTHLRRLAGPQAGLGKHLFDKLTLTHD</sequence>
<comment type="caution">
    <text evidence="5">The sequence shown here is derived from an EMBL/GenBank/DDBJ whole genome shotgun (WGS) entry which is preliminary data.</text>
</comment>
<organism evidence="5 6">
    <name type="scientific">Camelus dromedarius</name>
    <name type="common">Dromedary</name>
    <name type="synonym">Arabian camel</name>
    <dbReference type="NCBI Taxonomy" id="9838"/>
    <lineage>
        <taxon>Eukaryota</taxon>
        <taxon>Metazoa</taxon>
        <taxon>Chordata</taxon>
        <taxon>Craniata</taxon>
        <taxon>Vertebrata</taxon>
        <taxon>Euteleostomi</taxon>
        <taxon>Mammalia</taxon>
        <taxon>Eutheria</taxon>
        <taxon>Laurasiatheria</taxon>
        <taxon>Artiodactyla</taxon>
        <taxon>Tylopoda</taxon>
        <taxon>Camelidae</taxon>
        <taxon>Camelus</taxon>
    </lineage>
</organism>
<evidence type="ECO:0000313" key="6">
    <source>
        <dbReference type="Proteomes" id="UP000299084"/>
    </source>
</evidence>
<dbReference type="GO" id="GO:0044754">
    <property type="term" value="C:autolysosome"/>
    <property type="evidence" value="ECO:0007669"/>
    <property type="project" value="UniProtKB-SubCell"/>
</dbReference>
<dbReference type="PANTHER" id="PTHR11431:SF47">
    <property type="entry name" value="FERRITIN LIGHT CHAIN"/>
    <property type="match status" value="1"/>
</dbReference>
<dbReference type="InterPro" id="IPR001519">
    <property type="entry name" value="Ferritin"/>
</dbReference>
<reference evidence="5 6" key="1">
    <citation type="journal article" date="2019" name="Mol. Ecol. Resour.">
        <title>Improving Illumina assemblies with Hi-C and long reads: an example with the North African dromedary.</title>
        <authorList>
            <person name="Elbers J.P."/>
            <person name="Rogers M.F."/>
            <person name="Perelman P.L."/>
            <person name="Proskuryakova A.A."/>
            <person name="Serdyukova N.A."/>
            <person name="Johnson W.E."/>
            <person name="Horin P."/>
            <person name="Corander J."/>
            <person name="Murphy D."/>
            <person name="Burger P.A."/>
        </authorList>
    </citation>
    <scope>NUCLEOTIDE SEQUENCE [LARGE SCALE GENOMIC DNA]</scope>
    <source>
        <strain evidence="5">Drom800</strain>
        <tissue evidence="5">Blood</tissue>
    </source>
</reference>
<evidence type="ECO:0000256" key="2">
    <source>
        <dbReference type="ARBA" id="ARBA00044942"/>
    </source>
</evidence>
<evidence type="ECO:0000313" key="5">
    <source>
        <dbReference type="EMBL" id="KAB1259619.1"/>
    </source>
</evidence>
<name>A0A5N4CL12_CAMDR</name>
<dbReference type="InterPro" id="IPR012347">
    <property type="entry name" value="Ferritin-like"/>
</dbReference>
<dbReference type="EMBL" id="JWIN03000022">
    <property type="protein sequence ID" value="KAB1259619.1"/>
    <property type="molecule type" value="Genomic_DNA"/>
</dbReference>
<dbReference type="Gene3D" id="1.20.1260.10">
    <property type="match status" value="2"/>
</dbReference>
<comment type="subcellular location">
    <subcellularLocation>
        <location evidence="2">Autolysosome</location>
    </subcellularLocation>
</comment>
<dbReference type="Proteomes" id="UP000299084">
    <property type="component" value="Unassembled WGS sequence"/>
</dbReference>
<dbReference type="AlphaFoldDB" id="A0A5N4CL12"/>
<protein>
    <recommendedName>
        <fullName evidence="1">Ferritin light chain</fullName>
    </recommendedName>
</protein>
<proteinExistence type="predicted"/>
<evidence type="ECO:0000256" key="1">
    <source>
        <dbReference type="ARBA" id="ARBA00040044"/>
    </source>
</evidence>
<dbReference type="PANTHER" id="PTHR11431">
    <property type="entry name" value="FERRITIN"/>
    <property type="match status" value="1"/>
</dbReference>
<gene>
    <name evidence="5" type="ORF">Cadr_000025862</name>
</gene>
<dbReference type="GO" id="GO:0006879">
    <property type="term" value="P:intracellular iron ion homeostasis"/>
    <property type="evidence" value="ECO:0007669"/>
    <property type="project" value="InterPro"/>
</dbReference>
<comment type="subunit">
    <text evidence="4">Oligomer of 24 subunits. There are two types of subunits: L (light) chain and H (heavy) chain. The major chain can be light or heavy, depending on the species and tissue type. The functional molecule forms a roughly spherical shell with a diameter of 12 nm and contains a central cavity into which the insoluble mineral iron core is deposited. Interacts with NCOA4.</text>
</comment>
<dbReference type="SUPFAM" id="SSF47240">
    <property type="entry name" value="Ferritin-like"/>
    <property type="match status" value="1"/>
</dbReference>
<accession>A0A5N4CL12</accession>
<evidence type="ECO:0000256" key="3">
    <source>
        <dbReference type="ARBA" id="ARBA00045578"/>
    </source>
</evidence>
<keyword evidence="6" id="KW-1185">Reference proteome</keyword>
<dbReference type="GO" id="GO:0008198">
    <property type="term" value="F:ferrous iron binding"/>
    <property type="evidence" value="ECO:0007669"/>
    <property type="project" value="TreeGrafter"/>
</dbReference>